<evidence type="ECO:0000256" key="1">
    <source>
        <dbReference type="SAM" id="MobiDB-lite"/>
    </source>
</evidence>
<reference evidence="3" key="1">
    <citation type="submission" date="2016-06" db="EMBL/GenBank/DDBJ databases">
        <authorList>
            <person name="Sutton G."/>
            <person name="Brinkac L."/>
            <person name="Sanka R."/>
            <person name="Adams M."/>
            <person name="Lau E."/>
            <person name="Garcia-Basteiro A."/>
            <person name="Lopez-Varela E."/>
            <person name="Palencia S."/>
        </authorList>
    </citation>
    <scope>NUCLEOTIDE SEQUENCE [LARGE SCALE GENOMIC DNA]</scope>
    <source>
        <strain evidence="3">1274684.2</strain>
    </source>
</reference>
<dbReference type="RefSeq" id="WP_065022645.1">
    <property type="nucleotide sequence ID" value="NZ_LZMF01000004.1"/>
</dbReference>
<dbReference type="Proteomes" id="UP000093759">
    <property type="component" value="Unassembled WGS sequence"/>
</dbReference>
<proteinExistence type="predicted"/>
<gene>
    <name evidence="2" type="ORF">A5648_14075</name>
</gene>
<comment type="caution">
    <text evidence="2">The sequence shown here is derived from an EMBL/GenBank/DDBJ whole genome shotgun (WGS) entry which is preliminary data.</text>
</comment>
<evidence type="ECO:0000313" key="3">
    <source>
        <dbReference type="Proteomes" id="UP000093759"/>
    </source>
</evidence>
<dbReference type="AlphaFoldDB" id="A0A1A3U967"/>
<accession>A0A1A3U967</accession>
<name>A0A1A3U967_MYCSD</name>
<feature type="compositionally biased region" description="Pro residues" evidence="1">
    <location>
        <begin position="62"/>
        <end position="76"/>
    </location>
</feature>
<feature type="region of interest" description="Disordered" evidence="1">
    <location>
        <begin position="46"/>
        <end position="81"/>
    </location>
</feature>
<organism evidence="2 3">
    <name type="scientific">Mycolicibacter sinensis (strain JDM601)</name>
    <name type="common">Mycobacterium sinense</name>
    <dbReference type="NCBI Taxonomy" id="875328"/>
    <lineage>
        <taxon>Bacteria</taxon>
        <taxon>Bacillati</taxon>
        <taxon>Actinomycetota</taxon>
        <taxon>Actinomycetes</taxon>
        <taxon>Mycobacteriales</taxon>
        <taxon>Mycobacteriaceae</taxon>
        <taxon>Mycolicibacter</taxon>
    </lineage>
</organism>
<sequence>MTETPTPAPAEPVTPATEGLAGLLAAAAEQTLASMSAEAFAELVQRVRPPDEQPAAPVRPQGSPPPSRMPVVPSEPTPDQAAAMERYRQPSYPASWGFQREESK</sequence>
<dbReference type="EMBL" id="LZMF01000004">
    <property type="protein sequence ID" value="OBK91485.1"/>
    <property type="molecule type" value="Genomic_DNA"/>
</dbReference>
<evidence type="ECO:0000313" key="2">
    <source>
        <dbReference type="EMBL" id="OBK91485.1"/>
    </source>
</evidence>
<protein>
    <submittedName>
        <fullName evidence="2">Uncharacterized protein</fullName>
    </submittedName>
</protein>